<dbReference type="EMBL" id="JAGHQM010000146">
    <property type="protein sequence ID" value="KAH0565025.1"/>
    <property type="molecule type" value="Genomic_DNA"/>
</dbReference>
<organism evidence="1 2">
    <name type="scientific">Trichoglossum hirsutum</name>
    <dbReference type="NCBI Taxonomy" id="265104"/>
    <lineage>
        <taxon>Eukaryota</taxon>
        <taxon>Fungi</taxon>
        <taxon>Dikarya</taxon>
        <taxon>Ascomycota</taxon>
        <taxon>Pezizomycotina</taxon>
        <taxon>Geoglossomycetes</taxon>
        <taxon>Geoglossales</taxon>
        <taxon>Geoglossaceae</taxon>
        <taxon>Trichoglossum</taxon>
    </lineage>
</organism>
<evidence type="ECO:0000313" key="2">
    <source>
        <dbReference type="Proteomes" id="UP000750711"/>
    </source>
</evidence>
<dbReference type="Proteomes" id="UP000750711">
    <property type="component" value="Unassembled WGS sequence"/>
</dbReference>
<name>A0A9P8LGM6_9PEZI</name>
<evidence type="ECO:0000313" key="1">
    <source>
        <dbReference type="EMBL" id="KAH0565025.1"/>
    </source>
</evidence>
<proteinExistence type="predicted"/>
<comment type="caution">
    <text evidence="1">The sequence shown here is derived from an EMBL/GenBank/DDBJ whole genome shotgun (WGS) entry which is preliminary data.</text>
</comment>
<sequence length="150" mass="17392">MTSSDEHEDILIEVDHDPPQCSADSGLTDMEFVEFMLVEELRSIETRITQYKWENGRRYHAYREGPSHDFAVVGWTTALISATAGATDIGCWYRNWHMGDGYGVPPNCYFEVDDAESTWVRDPDSFDFVHVRFMWAGIRDYPKLVRQAMK</sequence>
<dbReference type="AlphaFoldDB" id="A0A9P8LGM6"/>
<gene>
    <name evidence="1" type="ORF">GP486_001577</name>
</gene>
<reference evidence="1" key="1">
    <citation type="submission" date="2021-03" db="EMBL/GenBank/DDBJ databases">
        <title>Comparative genomics and phylogenomic investigation of the class Geoglossomycetes provide insights into ecological specialization and systematics.</title>
        <authorList>
            <person name="Melie T."/>
            <person name="Pirro S."/>
            <person name="Miller A.N."/>
            <person name="Quandt A."/>
        </authorList>
    </citation>
    <scope>NUCLEOTIDE SEQUENCE</scope>
    <source>
        <strain evidence="1">CAQ_001_2017</strain>
    </source>
</reference>
<protein>
    <submittedName>
        <fullName evidence="1">Uncharacterized protein</fullName>
    </submittedName>
</protein>
<accession>A0A9P8LGM6</accession>
<keyword evidence="2" id="KW-1185">Reference proteome</keyword>